<dbReference type="Gene3D" id="2.20.230.10">
    <property type="entry name" value="Resuscitation-promoting factor rpfb"/>
    <property type="match status" value="7"/>
</dbReference>
<feature type="transmembrane region" description="Helical" evidence="2">
    <location>
        <begin position="54"/>
        <end position="74"/>
    </location>
</feature>
<dbReference type="InterPro" id="IPR039448">
    <property type="entry name" value="Beta_helix"/>
</dbReference>
<proteinExistence type="predicted"/>
<evidence type="ECO:0000313" key="6">
    <source>
        <dbReference type="Proteomes" id="UP000313395"/>
    </source>
</evidence>
<dbReference type="InterPro" id="IPR012334">
    <property type="entry name" value="Pectin_lyas_fold"/>
</dbReference>
<feature type="domain" description="G5" evidence="3">
    <location>
        <begin position="1192"/>
        <end position="1270"/>
    </location>
</feature>
<dbReference type="Proteomes" id="UP000313395">
    <property type="component" value="Unassembled WGS sequence"/>
</dbReference>
<evidence type="ECO:0000256" key="2">
    <source>
        <dbReference type="SAM" id="Phobius"/>
    </source>
</evidence>
<dbReference type="InterPro" id="IPR006626">
    <property type="entry name" value="PbH1"/>
</dbReference>
<dbReference type="SUPFAM" id="SSF51126">
    <property type="entry name" value="Pectin lyase-like"/>
    <property type="match status" value="1"/>
</dbReference>
<dbReference type="PROSITE" id="PS51109">
    <property type="entry name" value="G5"/>
    <property type="match status" value="7"/>
</dbReference>
<dbReference type="InterPro" id="IPR011050">
    <property type="entry name" value="Pectin_lyase_fold/virulence"/>
</dbReference>
<evidence type="ECO:0000313" key="5">
    <source>
        <dbReference type="EMBL" id="TNV68482.1"/>
    </source>
</evidence>
<dbReference type="InterPro" id="IPR011098">
    <property type="entry name" value="G5_dom"/>
</dbReference>
<feature type="domain" description="G5" evidence="3">
    <location>
        <begin position="955"/>
        <end position="1036"/>
    </location>
</feature>
<sequence length="2306" mass="249003">MYHQKTKNKYLEPVKSLYLYLLNNDKIERYDIHNLSTILNALRRRTMRKVLHKVKSQWIVLGVLGATVVSLGTADVRQVSASEIEGASASETIAARELGTADVSVEAAEKAAHIGVDNAIDTATTDGTATVFVHWNEDGTITVTVKDLNGSVLYSELLVDSEDENTIKVLTANQDYYTIDIAVKAAATEQTTTATEPIEQAVPEVLAEVDAAEEVAAEENDYAKIVSTTEVDYPAVIARATDAINTAPWGVEGYQTLASSADYAGKTVDVTKEQVTDYGVTWALVSLNGKELGWIAKDALTVQTYAAITSETVVDYPATISRGTDAINLAPWGTKGYQTIASSAAYVGKTVDVIKEQTTDYGVTWAQISLNGEVLGWIAKDALAVQTYAAVVSETVVDYPATVNRDSDAINTAPWGVKGYQTLSSSAAYAGQTVEVSKEQVTDYGVTWAQISLNGKVLGWIAKDALKIQTYAQITKETAVDYSATISRDSDAINTAPWGVKGYQTLSSSAAYAGQTVEVTKEQVTDYGVTWALVSQNGKELGWIAKDALKVQSYAQIIKETAVNYDAIVNRDSDAINTAPWGVKGYQTLSSSAAYAGQTVEVTKEQVTDYGVTWALVSQNGKELGWIAKDALKVQTYAQITKETAVNYDAIVSRDSDAINTAPWGVKGYQTLSSSAAYAGQTVEVTKEQTTDYGVTWALVSQNGKELGWIAKDALKVQTYAQIVSENEVAYPALINRGTDAINTAPWGTKGYQTNASSADYLGQTVEVTKEQTTDYGVTWALVSLNGKELGWIAKDALIVMERTMETVVAKENTVAYQTVTEEDNTIPTGESQVAQAGVDGYDTVTYDVTYVNGVETNRVEVSRTKTTPVNEIVKVGTQVTEVKSETITENEVDFTTVEEEDNTIPTGERVVVQAGVNGYDTVTYDVTFVNGVETNRVEAGRTTTALVNEIVKVGTQVTEVKSETKVEKEIAYATVEESDNTIPTGERVVAQVGAKGYDKVTYDVTYVNGVETNRVETSRGTTAPVSEIVKVGTQVTEVKSETITEKTVAYTSVEELDNTIPTGERVVVQAGVKGYDTVTFDVTYVNGVETNRVEVSRKTTAPIAEVVKVGTQVTEVKSETITEKTVVYTSVEEFDNTIPTGERVVVQAGANGYDTVTYDVTYVNGLETNRVEAIRTTTAPVAEVIKVGTQVTEVKSVTTIENEVAYATIQEFDNTIPIGERIVVQAGENGYDTITYDVTYVNGIETNRVEVRRTTTTPVSEIVKVGTQVTEVFQEEAIENEITYTTIEEEENTLPIGDQVVVQSGVKGYDMVTYEVIYVNGVETDRIEVSRSTVAPINEIVKLGSQVVEVVNNEVELVLALSDSEIDVVVLGNDIQLLETASLMISGNSKIIQGNNYTITTNIANLNIYAETKIENMNNLILKSDYNINLSLKYGGQLDNVQSEKLNIFSNLTLRLFNSHVSNVNIVNAPDTKIINSKISGSGIVAKHSSNLIIDNVDVNLSDDTYTGISLNTWVSASISNTIISGGRIGIYADLNGWSTTIVNTRIIGSSEYGIYNDGDTNGSHLILSDVEISGAETYGIYNRGSYRGGSIAVPTGTTLTFDVGNALAIYQEYGYLYVDGEILHMGNSYTLFDSINSETYDSNGELKLVLQSDAGKFYNSVNRVGNEVIGVTVQVSTEDELRDALSNSGVNTVEVMNDIELLDSNSLVADGLLKKISGNNFTIKSVGDLISNQFLEMENVTIANDNIFNLNLSRGGKLSNVVAPNMRVWANGTTYFLNSELYGVEIYAGNKSRISDVVIGEGGIRISDSQDVVIDNITIDMADSNRTGIYLGNRTAVAIINATITGGQIGIYADLNGVTSTIVNTRIIGSSEYGIYNDGDTNGSHLILSDVEISGAETYGIYNRGSYRGGSIAVPTGTTLTFDVGNALAIYQEYGYLYVDGEILHMGNSYTLFDSINSETYDSNGELKLVLQSDAGKFYNSVNRVGNEVIGVTVQVSTEDELRDALSNSGVNTVEVMNDIELLDSNSLVADGLLKKISGNNFTIKSVGDLISNQFLEMENVTIANDNIFNLNLSRGGKLSNVVAPNMRVWANGTTYFLNSELYGVEIYAGNKSRISDVVIGEGGIRISDSQDVVIDNINIDMTDSDRIGIYLGNRTAVDIKNATITGGQIGIYAELNGVTSTIGNTRIIGSSEYGIYNNGGVNGSHLTLSDVEIIDTGSFGIYNGGGNSAGSITVLAETALMLDNEITAGIYQENGYLNLYGNLNSTNSKVVLISDIKSNINDFLNQLICLNLESVSYKEFILK</sequence>
<keyword evidence="1" id="KW-0732">Signal</keyword>
<dbReference type="Pfam" id="PF13229">
    <property type="entry name" value="Beta_helix"/>
    <property type="match status" value="1"/>
</dbReference>
<dbReference type="InterPro" id="IPR038200">
    <property type="entry name" value="GW_dom_sf"/>
</dbReference>
<dbReference type="Pfam" id="PF13457">
    <property type="entry name" value="GW"/>
    <property type="match status" value="7"/>
</dbReference>
<dbReference type="SMART" id="SM00710">
    <property type="entry name" value="PbH1"/>
    <property type="match status" value="12"/>
</dbReference>
<feature type="domain" description="G5" evidence="3">
    <location>
        <begin position="1033"/>
        <end position="1114"/>
    </location>
</feature>
<evidence type="ECO:0000259" key="3">
    <source>
        <dbReference type="PROSITE" id="PS51109"/>
    </source>
</evidence>
<keyword evidence="2" id="KW-1133">Transmembrane helix</keyword>
<feature type="domain" description="GW" evidence="4">
    <location>
        <begin position="310"/>
        <end position="388"/>
    </location>
</feature>
<name>A0A5C5E786_9LACT</name>
<dbReference type="InterPro" id="IPR025987">
    <property type="entry name" value="GW_dom"/>
</dbReference>
<accession>A0A5C5E786</accession>
<organism evidence="5 6">
    <name type="scientific">Trichococcus shcherbakoviae subsp. psychrophilus</name>
    <dbReference type="NCBI Taxonomy" id="2585775"/>
    <lineage>
        <taxon>Bacteria</taxon>
        <taxon>Bacillati</taxon>
        <taxon>Bacillota</taxon>
        <taxon>Bacilli</taxon>
        <taxon>Lactobacillales</taxon>
        <taxon>Carnobacteriaceae</taxon>
        <taxon>Trichococcus</taxon>
    </lineage>
</organism>
<evidence type="ECO:0000259" key="4">
    <source>
        <dbReference type="PROSITE" id="PS51780"/>
    </source>
</evidence>
<feature type="domain" description="G5" evidence="3">
    <location>
        <begin position="1270"/>
        <end position="1348"/>
    </location>
</feature>
<dbReference type="Pfam" id="PF07501">
    <property type="entry name" value="G5"/>
    <property type="match status" value="7"/>
</dbReference>
<evidence type="ECO:0000256" key="1">
    <source>
        <dbReference type="ARBA" id="ARBA00022729"/>
    </source>
</evidence>
<feature type="domain" description="G5" evidence="3">
    <location>
        <begin position="1111"/>
        <end position="1192"/>
    </location>
</feature>
<keyword evidence="2" id="KW-0812">Transmembrane</keyword>
<feature type="domain" description="GW" evidence="4">
    <location>
        <begin position="227"/>
        <end position="305"/>
    </location>
</feature>
<gene>
    <name evidence="5" type="ORF">FHK04_09735</name>
</gene>
<feature type="domain" description="G5" evidence="3">
    <location>
        <begin position="877"/>
        <end position="958"/>
    </location>
</feature>
<dbReference type="Gene3D" id="2.160.20.10">
    <property type="entry name" value="Single-stranded right-handed beta-helix, Pectin lyase-like"/>
    <property type="match status" value="2"/>
</dbReference>
<keyword evidence="2" id="KW-0472">Membrane</keyword>
<feature type="domain" description="GW" evidence="4">
    <location>
        <begin position="725"/>
        <end position="803"/>
    </location>
</feature>
<evidence type="ECO:0008006" key="7">
    <source>
        <dbReference type="Google" id="ProtNLM"/>
    </source>
</evidence>
<feature type="domain" description="GW" evidence="4">
    <location>
        <begin position="642"/>
        <end position="720"/>
    </location>
</feature>
<keyword evidence="6" id="KW-1185">Reference proteome</keyword>
<feature type="domain" description="G5" evidence="3">
    <location>
        <begin position="801"/>
        <end position="880"/>
    </location>
</feature>
<reference evidence="5 6" key="1">
    <citation type="submission" date="2019-06" db="EMBL/GenBank/DDBJ databases">
        <title>Description Trichococcus psychrophilus sp. nov., isolated from a cold spring, by genomic and phenotypic analyses.</title>
        <authorList>
            <person name="Zakharyuk A."/>
        </authorList>
    </citation>
    <scope>NUCLEOTIDE SEQUENCE [LARGE SCALE GENOMIC DNA]</scope>
    <source>
        <strain evidence="5 6">SKBG</strain>
    </source>
</reference>
<protein>
    <recommendedName>
        <fullName evidence="7">Pectin lyase fold/virulence factor</fullName>
    </recommendedName>
</protein>
<feature type="domain" description="GW" evidence="4">
    <location>
        <begin position="393"/>
        <end position="471"/>
    </location>
</feature>
<dbReference type="PROSITE" id="PS51780">
    <property type="entry name" value="GW"/>
    <property type="match status" value="7"/>
</dbReference>
<dbReference type="Gene3D" id="2.30.30.170">
    <property type="match status" value="7"/>
</dbReference>
<feature type="domain" description="GW" evidence="4">
    <location>
        <begin position="559"/>
        <end position="637"/>
    </location>
</feature>
<comment type="caution">
    <text evidence="5">The sequence shown here is derived from an EMBL/GenBank/DDBJ whole genome shotgun (WGS) entry which is preliminary data.</text>
</comment>
<dbReference type="SMART" id="SM01208">
    <property type="entry name" value="G5"/>
    <property type="match status" value="7"/>
</dbReference>
<feature type="domain" description="GW" evidence="4">
    <location>
        <begin position="476"/>
        <end position="554"/>
    </location>
</feature>
<dbReference type="EMBL" id="VENO01000003">
    <property type="protein sequence ID" value="TNV68482.1"/>
    <property type="molecule type" value="Genomic_DNA"/>
</dbReference>
<dbReference type="SUPFAM" id="SSF82057">
    <property type="entry name" value="Prokaryotic SH3-related domain"/>
    <property type="match status" value="7"/>
</dbReference>